<feature type="chain" id="PRO_5047021223" evidence="2">
    <location>
        <begin position="25"/>
        <end position="204"/>
    </location>
</feature>
<keyword evidence="4" id="KW-1185">Reference proteome</keyword>
<dbReference type="Pfam" id="PF04203">
    <property type="entry name" value="Sortase"/>
    <property type="match status" value="1"/>
</dbReference>
<reference evidence="3 4" key="1">
    <citation type="submission" date="2023-07" db="EMBL/GenBank/DDBJ databases">
        <title>Protaetiibacter sp. nov WY-16 isolated from soil.</title>
        <authorList>
            <person name="Liu B."/>
            <person name="Wan Y."/>
        </authorList>
    </citation>
    <scope>NUCLEOTIDE SEQUENCE [LARGE SCALE GENOMIC DNA]</scope>
    <source>
        <strain evidence="3 4">WY-16</strain>
    </source>
</reference>
<dbReference type="InterPro" id="IPR042001">
    <property type="entry name" value="Sortase_F"/>
</dbReference>
<evidence type="ECO:0000256" key="2">
    <source>
        <dbReference type="SAM" id="SignalP"/>
    </source>
</evidence>
<name>A0ABT9BLA4_9MICO</name>
<feature type="signal peptide" evidence="2">
    <location>
        <begin position="1"/>
        <end position="24"/>
    </location>
</feature>
<dbReference type="Gene3D" id="2.40.260.10">
    <property type="entry name" value="Sortase"/>
    <property type="match status" value="1"/>
</dbReference>
<proteinExistence type="predicted"/>
<dbReference type="SUPFAM" id="SSF63817">
    <property type="entry name" value="Sortase"/>
    <property type="match status" value="1"/>
</dbReference>
<dbReference type="PROSITE" id="PS51257">
    <property type="entry name" value="PROKAR_LIPOPROTEIN"/>
    <property type="match status" value="1"/>
</dbReference>
<keyword evidence="1" id="KW-0378">Hydrolase</keyword>
<evidence type="ECO:0000256" key="1">
    <source>
        <dbReference type="ARBA" id="ARBA00022801"/>
    </source>
</evidence>
<dbReference type="RefSeq" id="WP_305002190.1">
    <property type="nucleotide sequence ID" value="NZ_JAUQUB010000001.1"/>
</dbReference>
<evidence type="ECO:0000313" key="3">
    <source>
        <dbReference type="EMBL" id="MDO7881791.1"/>
    </source>
</evidence>
<dbReference type="EMBL" id="JAUQUB010000001">
    <property type="protein sequence ID" value="MDO7881791.1"/>
    <property type="molecule type" value="Genomic_DNA"/>
</dbReference>
<dbReference type="InterPro" id="IPR023365">
    <property type="entry name" value="Sortase_dom-sf"/>
</dbReference>
<sequence>MAKVTMVVVTIAAALLLAACTATASAPEATPEPTPSAPREGAVDAHSAELVPVVPIAEPTLIEIPSAGISMVVRAVGVQADGLMELPEETAVAGWYRFGPAPGSESGTTVLASHVDSLEYGIGPFAALRNLVAGSEITVTDSSGTLHRYGVTSVSSVQKQQLPVADLFDRVGPRRLVLITCGGQFDYSTLSYSDNIVVIAEPLP</sequence>
<gene>
    <name evidence="3" type="ORF">Q5716_06070</name>
</gene>
<protein>
    <submittedName>
        <fullName evidence="3">Class F sortase</fullName>
    </submittedName>
</protein>
<dbReference type="InterPro" id="IPR005754">
    <property type="entry name" value="Sortase"/>
</dbReference>
<comment type="caution">
    <text evidence="3">The sequence shown here is derived from an EMBL/GenBank/DDBJ whole genome shotgun (WGS) entry which is preliminary data.</text>
</comment>
<accession>A0ABT9BLA4</accession>
<evidence type="ECO:0000313" key="4">
    <source>
        <dbReference type="Proteomes" id="UP001241072"/>
    </source>
</evidence>
<organism evidence="3 4">
    <name type="scientific">Antiquaquibacter soli</name>
    <dbReference type="NCBI Taxonomy" id="3064523"/>
    <lineage>
        <taxon>Bacteria</taxon>
        <taxon>Bacillati</taxon>
        <taxon>Actinomycetota</taxon>
        <taxon>Actinomycetes</taxon>
        <taxon>Micrococcales</taxon>
        <taxon>Microbacteriaceae</taxon>
        <taxon>Antiquaquibacter</taxon>
    </lineage>
</organism>
<dbReference type="CDD" id="cd05829">
    <property type="entry name" value="Sortase_F"/>
    <property type="match status" value="1"/>
</dbReference>
<keyword evidence="2" id="KW-0732">Signal</keyword>
<dbReference type="Proteomes" id="UP001241072">
    <property type="component" value="Unassembled WGS sequence"/>
</dbReference>